<dbReference type="PANTHER" id="PTHR21349:SF0">
    <property type="entry name" value="LARGE RIBOSOMAL SUBUNIT PROTEIN BL21M"/>
    <property type="match status" value="1"/>
</dbReference>
<proteinExistence type="inferred from homology"/>
<evidence type="ECO:0000313" key="9">
    <source>
        <dbReference type="EMBL" id="SEB07147.1"/>
    </source>
</evidence>
<dbReference type="RefSeq" id="WP_225889709.1">
    <property type="nucleotide sequence ID" value="NZ_BKAT01000059.1"/>
</dbReference>
<dbReference type="InterPro" id="IPR028909">
    <property type="entry name" value="bL21-like"/>
</dbReference>
<comment type="subunit">
    <text evidence="6">Part of the 50S ribosomal subunit. Contacts protein L20.</text>
</comment>
<evidence type="ECO:0000256" key="8">
    <source>
        <dbReference type="SAM" id="Phobius"/>
    </source>
</evidence>
<evidence type="ECO:0000256" key="2">
    <source>
        <dbReference type="ARBA" id="ARBA00022730"/>
    </source>
</evidence>
<dbReference type="SUPFAM" id="SSF141091">
    <property type="entry name" value="L21p-like"/>
    <property type="match status" value="1"/>
</dbReference>
<dbReference type="STRING" id="408074.SAMN05660909_05166"/>
<evidence type="ECO:0000256" key="1">
    <source>
        <dbReference type="ARBA" id="ARBA00008563"/>
    </source>
</evidence>
<dbReference type="EMBL" id="FNRL01000036">
    <property type="protein sequence ID" value="SEB07147.1"/>
    <property type="molecule type" value="Genomic_DNA"/>
</dbReference>
<dbReference type="GO" id="GO:0005840">
    <property type="term" value="C:ribosome"/>
    <property type="evidence" value="ECO:0007669"/>
    <property type="project" value="UniProtKB-KW"/>
</dbReference>
<reference evidence="10" key="1">
    <citation type="submission" date="2016-10" db="EMBL/GenBank/DDBJ databases">
        <authorList>
            <person name="Varghese N."/>
            <person name="Submissions S."/>
        </authorList>
    </citation>
    <scope>NUCLEOTIDE SEQUENCE [LARGE SCALE GENOMIC DNA]</scope>
    <source>
        <strain evidence="10">DSM 23920</strain>
    </source>
</reference>
<name>A0A1H4GCF3_9BACT</name>
<dbReference type="GO" id="GO:0019843">
    <property type="term" value="F:rRNA binding"/>
    <property type="evidence" value="ECO:0007669"/>
    <property type="project" value="UniProtKB-UniRule"/>
</dbReference>
<dbReference type="PROSITE" id="PS01169">
    <property type="entry name" value="RIBOSOMAL_L21"/>
    <property type="match status" value="1"/>
</dbReference>
<comment type="function">
    <text evidence="6 7">This protein binds to 23S rRNA in the presence of protein L20.</text>
</comment>
<keyword evidence="8" id="KW-1133">Transmembrane helix</keyword>
<dbReference type="Proteomes" id="UP000199656">
    <property type="component" value="Unassembled WGS sequence"/>
</dbReference>
<protein>
    <recommendedName>
        <fullName evidence="6">Large ribosomal subunit protein bL21</fullName>
    </recommendedName>
</protein>
<dbReference type="GO" id="GO:0005737">
    <property type="term" value="C:cytoplasm"/>
    <property type="evidence" value="ECO:0007669"/>
    <property type="project" value="UniProtKB-ARBA"/>
</dbReference>
<feature type="transmembrane region" description="Helical" evidence="8">
    <location>
        <begin position="9"/>
        <end position="27"/>
    </location>
</feature>
<evidence type="ECO:0000256" key="3">
    <source>
        <dbReference type="ARBA" id="ARBA00022884"/>
    </source>
</evidence>
<dbReference type="GO" id="GO:0006412">
    <property type="term" value="P:translation"/>
    <property type="evidence" value="ECO:0007669"/>
    <property type="project" value="UniProtKB-UniRule"/>
</dbReference>
<dbReference type="Pfam" id="PF00829">
    <property type="entry name" value="Ribosomal_L21p"/>
    <property type="match status" value="1"/>
</dbReference>
<sequence>MSIIKQKVTFAEIIFWIIMFAVVKIAGQQFKVQKDQEIFVQQLQGNIGDKVEFSDVLLTDNAGTLSVGTDVKSVVKAEILAHVQGDKVIAFKMKRRKGFRKKIGHRTHFTRIKINEIA</sequence>
<accession>A0A1H4GCF3</accession>
<dbReference type="HAMAP" id="MF_01363">
    <property type="entry name" value="Ribosomal_bL21"/>
    <property type="match status" value="1"/>
</dbReference>
<dbReference type="GO" id="GO:1990904">
    <property type="term" value="C:ribonucleoprotein complex"/>
    <property type="evidence" value="ECO:0007669"/>
    <property type="project" value="UniProtKB-KW"/>
</dbReference>
<keyword evidence="2 6" id="KW-0699">rRNA-binding</keyword>
<dbReference type="InterPro" id="IPR001787">
    <property type="entry name" value="Ribosomal_bL21"/>
</dbReference>
<keyword evidence="10" id="KW-1185">Reference proteome</keyword>
<keyword evidence="5 6" id="KW-0687">Ribonucleoprotein</keyword>
<dbReference type="PANTHER" id="PTHR21349">
    <property type="entry name" value="50S RIBOSOMAL PROTEIN L21"/>
    <property type="match status" value="1"/>
</dbReference>
<keyword evidence="8" id="KW-0812">Transmembrane</keyword>
<comment type="similarity">
    <text evidence="1 6 7">Belongs to the bacterial ribosomal protein bL21 family.</text>
</comment>
<evidence type="ECO:0000256" key="6">
    <source>
        <dbReference type="HAMAP-Rule" id="MF_01363"/>
    </source>
</evidence>
<organism evidence="9 10">
    <name type="scientific">Chitinophaga terrae</name>
    <name type="common">ex Kim and Jung 2007</name>
    <dbReference type="NCBI Taxonomy" id="408074"/>
    <lineage>
        <taxon>Bacteria</taxon>
        <taxon>Pseudomonadati</taxon>
        <taxon>Bacteroidota</taxon>
        <taxon>Chitinophagia</taxon>
        <taxon>Chitinophagales</taxon>
        <taxon>Chitinophagaceae</taxon>
        <taxon>Chitinophaga</taxon>
    </lineage>
</organism>
<evidence type="ECO:0000313" key="10">
    <source>
        <dbReference type="Proteomes" id="UP000199656"/>
    </source>
</evidence>
<evidence type="ECO:0000256" key="4">
    <source>
        <dbReference type="ARBA" id="ARBA00022980"/>
    </source>
</evidence>
<evidence type="ECO:0000256" key="7">
    <source>
        <dbReference type="RuleBase" id="RU000562"/>
    </source>
</evidence>
<dbReference type="InterPro" id="IPR036164">
    <property type="entry name" value="bL21-like_sf"/>
</dbReference>
<evidence type="ECO:0000256" key="5">
    <source>
        <dbReference type="ARBA" id="ARBA00023274"/>
    </source>
</evidence>
<dbReference type="GO" id="GO:0003735">
    <property type="term" value="F:structural constituent of ribosome"/>
    <property type="evidence" value="ECO:0007669"/>
    <property type="project" value="InterPro"/>
</dbReference>
<dbReference type="NCBIfam" id="TIGR00061">
    <property type="entry name" value="L21"/>
    <property type="match status" value="1"/>
</dbReference>
<keyword evidence="8" id="KW-0472">Membrane</keyword>
<keyword evidence="3 6" id="KW-0694">RNA-binding</keyword>
<dbReference type="AlphaFoldDB" id="A0A1H4GCF3"/>
<dbReference type="InterPro" id="IPR018258">
    <property type="entry name" value="Ribosomal_bL21_CS"/>
</dbReference>
<gene>
    <name evidence="6" type="primary">rplU</name>
    <name evidence="9" type="ORF">SAMN05660909_05166</name>
</gene>
<keyword evidence="4 6" id="KW-0689">Ribosomal protein</keyword>